<evidence type="ECO:0008006" key="4">
    <source>
        <dbReference type="Google" id="ProtNLM"/>
    </source>
</evidence>
<dbReference type="RefSeq" id="WP_273249208.1">
    <property type="nucleotide sequence ID" value="NZ_VENJ01000009.1"/>
</dbReference>
<evidence type="ECO:0000313" key="3">
    <source>
        <dbReference type="Proteomes" id="UP000483078"/>
    </source>
</evidence>
<gene>
    <name evidence="2" type="ORF">FH759_07575</name>
</gene>
<feature type="chain" id="PRO_5028917724" description="DNA-binding protein" evidence="1">
    <location>
        <begin position="21"/>
        <end position="135"/>
    </location>
</feature>
<dbReference type="EMBL" id="VENJ01000009">
    <property type="protein sequence ID" value="MTJ04535.1"/>
    <property type="molecule type" value="Genomic_DNA"/>
</dbReference>
<accession>A0A7C9L7T1</accession>
<evidence type="ECO:0000313" key="2">
    <source>
        <dbReference type="EMBL" id="MTJ04535.1"/>
    </source>
</evidence>
<protein>
    <recommendedName>
        <fullName evidence="4">DNA-binding protein</fullName>
    </recommendedName>
</protein>
<evidence type="ECO:0000256" key="1">
    <source>
        <dbReference type="SAM" id="SignalP"/>
    </source>
</evidence>
<name>A0A7C9L7T1_9RHOB</name>
<organism evidence="2 3">
    <name type="scientific">Sediminimonas qiaohouensis</name>
    <dbReference type="NCBI Taxonomy" id="552061"/>
    <lineage>
        <taxon>Bacteria</taxon>
        <taxon>Pseudomonadati</taxon>
        <taxon>Pseudomonadota</taxon>
        <taxon>Alphaproteobacteria</taxon>
        <taxon>Rhodobacterales</taxon>
        <taxon>Roseobacteraceae</taxon>
        <taxon>Sediminimonas</taxon>
    </lineage>
</organism>
<keyword evidence="1" id="KW-0732">Signal</keyword>
<dbReference type="Proteomes" id="UP000483078">
    <property type="component" value="Unassembled WGS sequence"/>
</dbReference>
<reference evidence="2 3" key="1">
    <citation type="submission" date="2019-06" db="EMBL/GenBank/DDBJ databases">
        <title>Enrichment of Autotrophic Halophilic Microorganisms from Red Sea Brine Pool Using Microbial Electrosynthesis System.</title>
        <authorList>
            <person name="Alqahtani M.F."/>
            <person name="Bajracharya S."/>
            <person name="Katuri K.P."/>
            <person name="Ali M."/>
            <person name="Saikaly P.E."/>
        </authorList>
    </citation>
    <scope>NUCLEOTIDE SEQUENCE [LARGE SCALE GENOMIC DNA]</scope>
    <source>
        <strain evidence="2">MES6</strain>
    </source>
</reference>
<feature type="signal peptide" evidence="1">
    <location>
        <begin position="1"/>
        <end position="20"/>
    </location>
</feature>
<dbReference type="AlphaFoldDB" id="A0A7C9L7T1"/>
<comment type="caution">
    <text evidence="2">The sequence shown here is derived from an EMBL/GenBank/DDBJ whole genome shotgun (WGS) entry which is preliminary data.</text>
</comment>
<proteinExistence type="predicted"/>
<sequence length="135" mass="15057">MKELLRTTAFACILSTPAFGGTVEFAQASNAVSTRHTEAKRGLLWEEVKGQHTHVTGRVTDVEAAGWILNAAVHIDVEGYNNLSVTCYVEEKYNDEVIERLSKGDRFLCSGYLSNYMILLDTNISLTDSTPSYYR</sequence>